<gene>
    <name evidence="1" type="ORF">EZS27_039191</name>
</gene>
<protein>
    <recommendedName>
        <fullName evidence="2">Nucleotidyl transferase AbiEii/AbiGii toxin family protein</fullName>
    </recommendedName>
</protein>
<dbReference type="EMBL" id="SNRY01008024">
    <property type="protein sequence ID" value="KAA6309283.1"/>
    <property type="molecule type" value="Genomic_DNA"/>
</dbReference>
<dbReference type="Pfam" id="PF08843">
    <property type="entry name" value="AbiEii"/>
    <property type="match status" value="1"/>
</dbReference>
<accession>A0A5J4PLF5</accession>
<reference evidence="1" key="1">
    <citation type="submission" date="2019-03" db="EMBL/GenBank/DDBJ databases">
        <title>Single cell metagenomics reveals metabolic interactions within the superorganism composed of flagellate Streblomastix strix and complex community of Bacteroidetes bacteria on its surface.</title>
        <authorList>
            <person name="Treitli S.C."/>
            <person name="Kolisko M."/>
            <person name="Husnik F."/>
            <person name="Keeling P."/>
            <person name="Hampl V."/>
        </authorList>
    </citation>
    <scope>NUCLEOTIDE SEQUENCE</scope>
    <source>
        <strain evidence="1">STM</strain>
    </source>
</reference>
<dbReference type="InterPro" id="IPR014942">
    <property type="entry name" value="AbiEii"/>
</dbReference>
<dbReference type="AlphaFoldDB" id="A0A5J4PLF5"/>
<organism evidence="1">
    <name type="scientific">termite gut metagenome</name>
    <dbReference type="NCBI Taxonomy" id="433724"/>
    <lineage>
        <taxon>unclassified sequences</taxon>
        <taxon>metagenomes</taxon>
        <taxon>organismal metagenomes</taxon>
    </lineage>
</organism>
<name>A0A5J4PLF5_9ZZZZ</name>
<dbReference type="Gene3D" id="3.10.450.620">
    <property type="entry name" value="JHP933, nucleotidyltransferase-like core domain"/>
    <property type="match status" value="1"/>
</dbReference>
<evidence type="ECO:0000313" key="1">
    <source>
        <dbReference type="EMBL" id="KAA6309283.1"/>
    </source>
</evidence>
<evidence type="ECO:0008006" key="2">
    <source>
        <dbReference type="Google" id="ProtNLM"/>
    </source>
</evidence>
<comment type="caution">
    <text evidence="1">The sequence shown here is derived from an EMBL/GenBank/DDBJ whole genome shotgun (WGS) entry which is preliminary data.</text>
</comment>
<sequence>MNNWLNVEEDRRRFIIESVATKTLFSPFAIEKDWWVTMSLRALFTCECANHIVFKGGTSLSKAWSLIERFSEDIDIAIDRAFFGFEGELKKKQINNLRRASCSYIKEKLKDELDKKFQEAGINGYSLFIQESQDTTKDPQTIEVHYKSLFTSDSYILEKVLIEIGARSLIEPSATIQLRSILADNYPESAFADSYFDIPTVIPQRTFLEKAFLLHEEF</sequence>
<feature type="non-terminal residue" evidence="1">
    <location>
        <position position="218"/>
    </location>
</feature>
<proteinExistence type="predicted"/>